<keyword evidence="13" id="KW-1185">Reference proteome</keyword>
<dbReference type="PANTHER" id="PTHR21139:SF41">
    <property type="entry name" value="TRIOSEPHOSPHATE ISOMERASE"/>
    <property type="match status" value="1"/>
</dbReference>
<dbReference type="PROSITE" id="PS51440">
    <property type="entry name" value="TIM_2"/>
    <property type="match status" value="1"/>
</dbReference>
<evidence type="ECO:0000256" key="6">
    <source>
        <dbReference type="ARBA" id="ARBA00011940"/>
    </source>
</evidence>
<evidence type="ECO:0000256" key="11">
    <source>
        <dbReference type="RuleBase" id="RU363013"/>
    </source>
</evidence>
<accession>A0A9Q3CYW8</accession>
<dbReference type="EC" id="5.3.1.1" evidence="6 11"/>
<evidence type="ECO:0000256" key="4">
    <source>
        <dbReference type="ARBA" id="ARBA00007422"/>
    </source>
</evidence>
<dbReference type="GO" id="GO:0005829">
    <property type="term" value="C:cytosol"/>
    <property type="evidence" value="ECO:0007669"/>
    <property type="project" value="TreeGrafter"/>
</dbReference>
<dbReference type="InterPro" id="IPR020861">
    <property type="entry name" value="Triosephosphate_isomerase_AS"/>
</dbReference>
<dbReference type="GO" id="GO:0006096">
    <property type="term" value="P:glycolytic process"/>
    <property type="evidence" value="ECO:0007669"/>
    <property type="project" value="UniProtKB-KW"/>
</dbReference>
<dbReference type="OrthoDB" id="6715177at2759"/>
<gene>
    <name evidence="12" type="ORF">O181_030656</name>
</gene>
<dbReference type="GO" id="GO:0019563">
    <property type="term" value="P:glycerol catabolic process"/>
    <property type="evidence" value="ECO:0007669"/>
    <property type="project" value="TreeGrafter"/>
</dbReference>
<name>A0A9Q3CYW8_9BASI</name>
<keyword evidence="9 11" id="KW-0324">Glycolysis</keyword>
<evidence type="ECO:0000313" key="12">
    <source>
        <dbReference type="EMBL" id="MBW0490941.1"/>
    </source>
</evidence>
<dbReference type="InterPro" id="IPR013785">
    <property type="entry name" value="Aldolase_TIM"/>
</dbReference>
<dbReference type="InterPro" id="IPR035990">
    <property type="entry name" value="TIM_sf"/>
</dbReference>
<evidence type="ECO:0000256" key="3">
    <source>
        <dbReference type="ARBA" id="ARBA00004742"/>
    </source>
</evidence>
<organism evidence="12 13">
    <name type="scientific">Austropuccinia psidii MF-1</name>
    <dbReference type="NCBI Taxonomy" id="1389203"/>
    <lineage>
        <taxon>Eukaryota</taxon>
        <taxon>Fungi</taxon>
        <taxon>Dikarya</taxon>
        <taxon>Basidiomycota</taxon>
        <taxon>Pucciniomycotina</taxon>
        <taxon>Pucciniomycetes</taxon>
        <taxon>Pucciniales</taxon>
        <taxon>Sphaerophragmiaceae</taxon>
        <taxon>Austropuccinia</taxon>
    </lineage>
</organism>
<comment type="subunit">
    <text evidence="5">Homodimer.</text>
</comment>
<dbReference type="GO" id="GO:0006094">
    <property type="term" value="P:gluconeogenesis"/>
    <property type="evidence" value="ECO:0007669"/>
    <property type="project" value="UniProtKB-KW"/>
</dbReference>
<dbReference type="Gene3D" id="3.20.20.70">
    <property type="entry name" value="Aldolase class I"/>
    <property type="match status" value="1"/>
</dbReference>
<evidence type="ECO:0000256" key="7">
    <source>
        <dbReference type="ARBA" id="ARBA00019397"/>
    </source>
</evidence>
<dbReference type="NCBIfam" id="TIGR00419">
    <property type="entry name" value="tim"/>
    <property type="match status" value="1"/>
</dbReference>
<dbReference type="GO" id="GO:0046166">
    <property type="term" value="P:glyceraldehyde-3-phosphate biosynthetic process"/>
    <property type="evidence" value="ECO:0007669"/>
    <property type="project" value="TreeGrafter"/>
</dbReference>
<dbReference type="FunFam" id="3.20.20.70:FF:000025">
    <property type="entry name" value="Triosephosphate isomerase"/>
    <property type="match status" value="1"/>
</dbReference>
<evidence type="ECO:0000256" key="10">
    <source>
        <dbReference type="ARBA" id="ARBA00023235"/>
    </source>
</evidence>
<dbReference type="InterPro" id="IPR000652">
    <property type="entry name" value="Triosephosphate_isomerase"/>
</dbReference>
<dbReference type="GO" id="GO:0004807">
    <property type="term" value="F:triose-phosphate isomerase activity"/>
    <property type="evidence" value="ECO:0007669"/>
    <property type="project" value="UniProtKB-EC"/>
</dbReference>
<dbReference type="PROSITE" id="PS00171">
    <property type="entry name" value="TIM_1"/>
    <property type="match status" value="1"/>
</dbReference>
<dbReference type="Pfam" id="PF00121">
    <property type="entry name" value="TIM"/>
    <property type="match status" value="1"/>
</dbReference>
<comment type="caution">
    <text evidence="12">The sequence shown here is derived from an EMBL/GenBank/DDBJ whole genome shotgun (WGS) entry which is preliminary data.</text>
</comment>
<evidence type="ECO:0000313" key="13">
    <source>
        <dbReference type="Proteomes" id="UP000765509"/>
    </source>
</evidence>
<evidence type="ECO:0000256" key="2">
    <source>
        <dbReference type="ARBA" id="ARBA00004680"/>
    </source>
</evidence>
<dbReference type="HAMAP" id="MF_00147_B">
    <property type="entry name" value="TIM_B"/>
    <property type="match status" value="1"/>
</dbReference>
<reference evidence="12" key="1">
    <citation type="submission" date="2021-03" db="EMBL/GenBank/DDBJ databases">
        <title>Draft genome sequence of rust myrtle Austropuccinia psidii MF-1, a brazilian biotype.</title>
        <authorList>
            <person name="Quecine M.C."/>
            <person name="Pachon D.M.R."/>
            <person name="Bonatelli M.L."/>
            <person name="Correr F.H."/>
            <person name="Franceschini L.M."/>
            <person name="Leite T.F."/>
            <person name="Margarido G.R.A."/>
            <person name="Almeida C.A."/>
            <person name="Ferrarezi J.A."/>
            <person name="Labate C.A."/>
        </authorList>
    </citation>
    <scope>NUCLEOTIDE SEQUENCE</scope>
    <source>
        <strain evidence="12">MF-1</strain>
    </source>
</reference>
<evidence type="ECO:0000256" key="8">
    <source>
        <dbReference type="ARBA" id="ARBA00022432"/>
    </source>
</evidence>
<dbReference type="EMBL" id="AVOT02010828">
    <property type="protein sequence ID" value="MBW0490941.1"/>
    <property type="molecule type" value="Genomic_DNA"/>
</dbReference>
<dbReference type="PANTHER" id="PTHR21139">
    <property type="entry name" value="TRIOSEPHOSPHATE ISOMERASE"/>
    <property type="match status" value="1"/>
</dbReference>
<dbReference type="AlphaFoldDB" id="A0A9Q3CYW8"/>
<sequence length="242" mass="26123">MNGTLDSLQEIVKVLNDADLNPNAEVVIAPPALYLLPVRDAAKKGIQVGAQNGYLEKSGAFTGEISFSQLVDAKIPYVILGHSERRALFHEDSDFVGAKTGAALAANLSVIACIGESLSERESGKTIPVVESQLEGIKKGIEKHGQKWDRVVVAYEPVWAIGTGKVATPQQAQEVHKAIREWFKVNVNVEVSDTIRIIYGGSVNGKNCEELSREQDIDGFLVGGASLKPEFVQIVNSVKSKL</sequence>
<dbReference type="InterPro" id="IPR022896">
    <property type="entry name" value="TrioseP_Isoase_bac/euk"/>
</dbReference>
<keyword evidence="8 11" id="KW-0312">Gluconeogenesis</keyword>
<dbReference type="CDD" id="cd00311">
    <property type="entry name" value="TIM"/>
    <property type="match status" value="1"/>
</dbReference>
<dbReference type="Proteomes" id="UP000765509">
    <property type="component" value="Unassembled WGS sequence"/>
</dbReference>
<comment type="pathway">
    <text evidence="3 11">Carbohydrate biosynthesis; gluconeogenesis.</text>
</comment>
<evidence type="ECO:0000256" key="9">
    <source>
        <dbReference type="ARBA" id="ARBA00023152"/>
    </source>
</evidence>
<protein>
    <recommendedName>
        <fullName evidence="7 11">Triosephosphate isomerase</fullName>
        <ecNumber evidence="6 11">5.3.1.1</ecNumber>
    </recommendedName>
</protein>
<comment type="similarity">
    <text evidence="4 11">Belongs to the triosephosphate isomerase family.</text>
</comment>
<evidence type="ECO:0000256" key="5">
    <source>
        <dbReference type="ARBA" id="ARBA00011738"/>
    </source>
</evidence>
<evidence type="ECO:0000256" key="1">
    <source>
        <dbReference type="ARBA" id="ARBA00000474"/>
    </source>
</evidence>
<comment type="pathway">
    <text evidence="2 11">Carbohydrate degradation; glycolysis; D-glyceraldehyde 3-phosphate from glycerone phosphate: step 1/1.</text>
</comment>
<comment type="catalytic activity">
    <reaction evidence="1 11">
        <text>D-glyceraldehyde 3-phosphate = dihydroxyacetone phosphate</text>
        <dbReference type="Rhea" id="RHEA:18585"/>
        <dbReference type="ChEBI" id="CHEBI:57642"/>
        <dbReference type="ChEBI" id="CHEBI:59776"/>
        <dbReference type="EC" id="5.3.1.1"/>
    </reaction>
</comment>
<keyword evidence="10 11" id="KW-0413">Isomerase</keyword>
<proteinExistence type="inferred from homology"/>
<dbReference type="SUPFAM" id="SSF51351">
    <property type="entry name" value="Triosephosphate isomerase (TIM)"/>
    <property type="match status" value="1"/>
</dbReference>